<comment type="caution">
    <text evidence="1">The sequence shown here is derived from an EMBL/GenBank/DDBJ whole genome shotgun (WGS) entry which is preliminary data.</text>
</comment>
<accession>A0ABX4YK19</accession>
<protein>
    <recommendedName>
        <fullName evidence="3">DUF4283 domain-containing protein</fullName>
    </recommendedName>
</protein>
<evidence type="ECO:0000313" key="1">
    <source>
        <dbReference type="EMBL" id="PNV75541.1"/>
    </source>
</evidence>
<dbReference type="Proteomes" id="UP000094669">
    <property type="component" value="Unassembled WGS sequence"/>
</dbReference>
<keyword evidence="2" id="KW-1185">Reference proteome</keyword>
<evidence type="ECO:0000313" key="2">
    <source>
        <dbReference type="Proteomes" id="UP000094669"/>
    </source>
</evidence>
<organism evidence="1 2">
    <name type="scientific">Leptospira inadai serovar Lyme</name>
    <dbReference type="NCBI Taxonomy" id="293084"/>
    <lineage>
        <taxon>Bacteria</taxon>
        <taxon>Pseudomonadati</taxon>
        <taxon>Spirochaetota</taxon>
        <taxon>Spirochaetia</taxon>
        <taxon>Leptospirales</taxon>
        <taxon>Leptospiraceae</taxon>
        <taxon>Leptospira</taxon>
    </lineage>
</organism>
<proteinExistence type="predicted"/>
<sequence length="72" mass="8744">MEMVGSFLYKITELVLLKQKLFWYCFSDKSVRIAFRKFVFPGRTELRFTRIWLPRLELNFKFNSKYAGVKPI</sequence>
<dbReference type="EMBL" id="MCRM02000006">
    <property type="protein sequence ID" value="PNV75541.1"/>
    <property type="molecule type" value="Genomic_DNA"/>
</dbReference>
<evidence type="ECO:0008006" key="3">
    <source>
        <dbReference type="Google" id="ProtNLM"/>
    </source>
</evidence>
<gene>
    <name evidence="1" type="ORF">BES34_007850</name>
</gene>
<reference evidence="1" key="1">
    <citation type="submission" date="2018-01" db="EMBL/GenBank/DDBJ databases">
        <title>Genomic characterization of Leptospira inadai serogroup Lyme isolated from captured rat in Brazil and comparative analysis with human reference strain.</title>
        <authorList>
            <person name="Moreno L.Z."/>
            <person name="Loureiro A.P."/>
            <person name="Miraglia F."/>
            <person name="Kremer F.S."/>
            <person name="Eslabao M.R."/>
            <person name="Dellagostin O.A."/>
            <person name="Lilenbaum W."/>
            <person name="Moreno A.M."/>
        </authorList>
    </citation>
    <scope>NUCLEOTIDE SEQUENCE [LARGE SCALE GENOMIC DNA]</scope>
    <source>
        <strain evidence="1">M34/99</strain>
    </source>
</reference>
<name>A0ABX4YK19_9LEPT</name>